<dbReference type="PANTHER" id="PTHR43375">
    <property type="entry name" value="OROTIDINE 5'-PHOSPHATE DECARBOXYLASE"/>
    <property type="match status" value="1"/>
</dbReference>
<dbReference type="PANTHER" id="PTHR43375:SF1">
    <property type="entry name" value="OROTIDINE 5'-PHOSPHATE DECARBOXYLASE"/>
    <property type="match status" value="1"/>
</dbReference>
<accession>A0A0K1PHF8</accession>
<keyword evidence="3 7" id="KW-0210">Decarboxylase</keyword>
<dbReference type="GO" id="GO:0006207">
    <property type="term" value="P:'de novo' pyrimidine nucleobase biosynthetic process"/>
    <property type="evidence" value="ECO:0007669"/>
    <property type="project" value="InterPro"/>
</dbReference>
<dbReference type="InterPro" id="IPR001754">
    <property type="entry name" value="OMPdeCOase_dom"/>
</dbReference>
<dbReference type="PATRIC" id="fig|1391653.3.peg.3490"/>
<evidence type="ECO:0000256" key="6">
    <source>
        <dbReference type="ARBA" id="ARBA00049157"/>
    </source>
</evidence>
<dbReference type="HAMAP" id="MF_01215">
    <property type="entry name" value="OMPdecase_type2"/>
    <property type="match status" value="1"/>
</dbReference>
<evidence type="ECO:0000256" key="5">
    <source>
        <dbReference type="ARBA" id="ARBA00023239"/>
    </source>
</evidence>
<dbReference type="KEGG" id="vin:AKJ08_3342"/>
<comment type="catalytic activity">
    <reaction evidence="6 7">
        <text>orotidine 5'-phosphate + H(+) = UMP + CO2</text>
        <dbReference type="Rhea" id="RHEA:11596"/>
        <dbReference type="ChEBI" id="CHEBI:15378"/>
        <dbReference type="ChEBI" id="CHEBI:16526"/>
        <dbReference type="ChEBI" id="CHEBI:57538"/>
        <dbReference type="ChEBI" id="CHEBI:57865"/>
        <dbReference type="EC" id="4.1.1.23"/>
    </reaction>
</comment>
<dbReference type="InterPro" id="IPR011060">
    <property type="entry name" value="RibuloseP-bd_barrel"/>
</dbReference>
<dbReference type="EMBL" id="CP012332">
    <property type="protein sequence ID" value="AKU92955.1"/>
    <property type="molecule type" value="Genomic_DNA"/>
</dbReference>
<dbReference type="InterPro" id="IPR011995">
    <property type="entry name" value="OMPdecase_type-2"/>
</dbReference>
<dbReference type="STRING" id="1391653.AKJ08_3342"/>
<evidence type="ECO:0000256" key="1">
    <source>
        <dbReference type="ARBA" id="ARBA00004861"/>
    </source>
</evidence>
<dbReference type="EC" id="4.1.1.23" evidence="7"/>
<dbReference type="InterPro" id="IPR018089">
    <property type="entry name" value="OMPdecase_AS"/>
</dbReference>
<protein>
    <recommendedName>
        <fullName evidence="7">Orotidine 5'-phosphate decarboxylase</fullName>
        <ecNumber evidence="7">4.1.1.23</ecNumber>
    </recommendedName>
    <alternativeName>
        <fullName evidence="7">OMP decarboxylase</fullName>
        <shortName evidence="7">OMPDCase</shortName>
        <shortName evidence="7">OMPdecase</shortName>
    </alternativeName>
</protein>
<dbReference type="GO" id="GO:0044205">
    <property type="term" value="P:'de novo' UMP biosynthetic process"/>
    <property type="evidence" value="ECO:0007669"/>
    <property type="project" value="UniProtKB-UniRule"/>
</dbReference>
<dbReference type="GO" id="GO:0004590">
    <property type="term" value="F:orotidine-5'-phosphate decarboxylase activity"/>
    <property type="evidence" value="ECO:0007669"/>
    <property type="project" value="UniProtKB-UniRule"/>
</dbReference>
<comment type="similarity">
    <text evidence="2 7">Belongs to the OMP decarboxylase family. Type 2 subfamily.</text>
</comment>
<dbReference type="CDD" id="cd04725">
    <property type="entry name" value="OMP_decarboxylase_like"/>
    <property type="match status" value="1"/>
</dbReference>
<evidence type="ECO:0000256" key="4">
    <source>
        <dbReference type="ARBA" id="ARBA00022975"/>
    </source>
</evidence>
<feature type="active site" description="Proton donor" evidence="7">
    <location>
        <position position="80"/>
    </location>
</feature>
<evidence type="ECO:0000256" key="7">
    <source>
        <dbReference type="HAMAP-Rule" id="MF_01215"/>
    </source>
</evidence>
<feature type="domain" description="Orotidine 5'-phosphate decarboxylase" evidence="8">
    <location>
        <begin position="7"/>
        <end position="246"/>
    </location>
</feature>
<organism evidence="9 10">
    <name type="scientific">Vulgatibacter incomptus</name>
    <dbReference type="NCBI Taxonomy" id="1391653"/>
    <lineage>
        <taxon>Bacteria</taxon>
        <taxon>Pseudomonadati</taxon>
        <taxon>Myxococcota</taxon>
        <taxon>Myxococcia</taxon>
        <taxon>Myxococcales</taxon>
        <taxon>Cystobacterineae</taxon>
        <taxon>Vulgatibacteraceae</taxon>
        <taxon>Vulgatibacter</taxon>
    </lineage>
</organism>
<gene>
    <name evidence="7" type="primary">pyrF</name>
    <name evidence="9" type="ORF">AKJ08_3342</name>
</gene>
<dbReference type="Pfam" id="PF00215">
    <property type="entry name" value="OMPdecase"/>
    <property type="match status" value="1"/>
</dbReference>
<dbReference type="InterPro" id="IPR013785">
    <property type="entry name" value="Aldolase_TIM"/>
</dbReference>
<sequence length="267" mass="28419">MERLGTRLCIGLDPRPEWHPAGVDLWDHCRDVLEACERYACAVKPQVAFFEAQGLRGLEALFRVLELARQIEIPVIIDAKRGDIGSTAEAYAAAWMRGANAGAALTVNPYLGRDTVQPFVDAAKEEGGAIFCLVKTSNPGAGDLQDLSTDRGTVSEVVSSWTTDWNEVGKGYGPVGAVVGATRPVELHRFRQLLPRSLLLLPGVGAQGGKPADLAPAFHPGGRGAIVSASRSVEYASRGSDFAIAARGSAKELREAINTACEVVTPR</sequence>
<name>A0A0K1PHF8_9BACT</name>
<proteinExistence type="inferred from homology"/>
<keyword evidence="5 7" id="KW-0456">Lyase</keyword>
<dbReference type="UniPathway" id="UPA00070">
    <property type="reaction ID" value="UER00120"/>
</dbReference>
<dbReference type="Proteomes" id="UP000055590">
    <property type="component" value="Chromosome"/>
</dbReference>
<evidence type="ECO:0000313" key="10">
    <source>
        <dbReference type="Proteomes" id="UP000055590"/>
    </source>
</evidence>
<dbReference type="Gene3D" id="3.20.20.70">
    <property type="entry name" value="Aldolase class I"/>
    <property type="match status" value="1"/>
</dbReference>
<keyword evidence="4 7" id="KW-0665">Pyrimidine biosynthesis</keyword>
<dbReference type="PROSITE" id="PS00156">
    <property type="entry name" value="OMPDECASE"/>
    <property type="match status" value="1"/>
</dbReference>
<evidence type="ECO:0000256" key="2">
    <source>
        <dbReference type="ARBA" id="ARBA00008847"/>
    </source>
</evidence>
<comment type="pathway">
    <text evidence="1 7">Pyrimidine metabolism; UMP biosynthesis via de novo pathway; UMP from orotate: step 2/2.</text>
</comment>
<dbReference type="SMART" id="SM00934">
    <property type="entry name" value="OMPdecase"/>
    <property type="match status" value="1"/>
</dbReference>
<keyword evidence="10" id="KW-1185">Reference proteome</keyword>
<dbReference type="NCBIfam" id="TIGR02127">
    <property type="entry name" value="pyrF_sub2"/>
    <property type="match status" value="1"/>
</dbReference>
<evidence type="ECO:0000259" key="8">
    <source>
        <dbReference type="SMART" id="SM00934"/>
    </source>
</evidence>
<evidence type="ECO:0000313" key="9">
    <source>
        <dbReference type="EMBL" id="AKU92955.1"/>
    </source>
</evidence>
<dbReference type="SUPFAM" id="SSF51366">
    <property type="entry name" value="Ribulose-phoshate binding barrel"/>
    <property type="match status" value="1"/>
</dbReference>
<dbReference type="AlphaFoldDB" id="A0A0K1PHF8"/>
<reference evidence="9 10" key="1">
    <citation type="submission" date="2015-08" db="EMBL/GenBank/DDBJ databases">
        <authorList>
            <person name="Babu N.S."/>
            <person name="Beckwith C.J."/>
            <person name="Beseler K.G."/>
            <person name="Brison A."/>
            <person name="Carone J.V."/>
            <person name="Caskin T.P."/>
            <person name="Diamond M."/>
            <person name="Durham M.E."/>
            <person name="Foxe J.M."/>
            <person name="Go M."/>
            <person name="Henderson B.A."/>
            <person name="Jones I.B."/>
            <person name="McGettigan J.A."/>
            <person name="Micheletti S.J."/>
            <person name="Nasrallah M.E."/>
            <person name="Ortiz D."/>
            <person name="Piller C.R."/>
            <person name="Privatt S.R."/>
            <person name="Schneider S.L."/>
            <person name="Sharp S."/>
            <person name="Smith T.C."/>
            <person name="Stanton J.D."/>
            <person name="Ullery H.E."/>
            <person name="Wilson R.J."/>
            <person name="Serrano M.G."/>
            <person name="Buck G."/>
            <person name="Lee V."/>
            <person name="Wang Y."/>
            <person name="Carvalho R."/>
            <person name="Voegtly L."/>
            <person name="Shi R."/>
            <person name="Duckworth R."/>
            <person name="Johnson A."/>
            <person name="Loviza R."/>
            <person name="Walstead R."/>
            <person name="Shah Z."/>
            <person name="Kiflezghi M."/>
            <person name="Wade K."/>
            <person name="Ball S.L."/>
            <person name="Bradley K.W."/>
            <person name="Asai D.J."/>
            <person name="Bowman C.A."/>
            <person name="Russell D.A."/>
            <person name="Pope W.H."/>
            <person name="Jacobs-Sera D."/>
            <person name="Hendrix R.W."/>
            <person name="Hatfull G.F."/>
        </authorList>
    </citation>
    <scope>NUCLEOTIDE SEQUENCE [LARGE SCALE GENOMIC DNA]</scope>
    <source>
        <strain evidence="9 10">DSM 27710</strain>
    </source>
</reference>
<evidence type="ECO:0000256" key="3">
    <source>
        <dbReference type="ARBA" id="ARBA00022793"/>
    </source>
</evidence>